<dbReference type="Proteomes" id="UP000230423">
    <property type="component" value="Unassembled WGS sequence"/>
</dbReference>
<reference evidence="1 2" key="1">
    <citation type="submission" date="2015-09" db="EMBL/GenBank/DDBJ databases">
        <title>Draft genome of the parasitic nematode Teladorsagia circumcincta isolate WARC Sus (inbred).</title>
        <authorList>
            <person name="Mitreva M."/>
        </authorList>
    </citation>
    <scope>NUCLEOTIDE SEQUENCE [LARGE SCALE GENOMIC DNA]</scope>
    <source>
        <strain evidence="1 2">S</strain>
    </source>
</reference>
<proteinExistence type="predicted"/>
<dbReference type="EMBL" id="KZ345192">
    <property type="protein sequence ID" value="PIO75001.1"/>
    <property type="molecule type" value="Genomic_DNA"/>
</dbReference>
<keyword evidence="2" id="KW-1185">Reference proteome</keyword>
<protein>
    <submittedName>
        <fullName evidence="1">Uncharacterized protein</fullName>
    </submittedName>
</protein>
<evidence type="ECO:0000313" key="2">
    <source>
        <dbReference type="Proteomes" id="UP000230423"/>
    </source>
</evidence>
<organism evidence="1 2">
    <name type="scientific">Teladorsagia circumcincta</name>
    <name type="common">Brown stomach worm</name>
    <name type="synonym">Ostertagia circumcincta</name>
    <dbReference type="NCBI Taxonomy" id="45464"/>
    <lineage>
        <taxon>Eukaryota</taxon>
        <taxon>Metazoa</taxon>
        <taxon>Ecdysozoa</taxon>
        <taxon>Nematoda</taxon>
        <taxon>Chromadorea</taxon>
        <taxon>Rhabditida</taxon>
        <taxon>Rhabditina</taxon>
        <taxon>Rhabditomorpha</taxon>
        <taxon>Strongyloidea</taxon>
        <taxon>Trichostrongylidae</taxon>
        <taxon>Teladorsagia</taxon>
    </lineage>
</organism>
<evidence type="ECO:0000313" key="1">
    <source>
        <dbReference type="EMBL" id="PIO75001.1"/>
    </source>
</evidence>
<sequence>MLLNLTVPYENENFDSGMSSLEGSPSETATSRFARKKWSSAFRVVQGLHRFRLPLHRREDYRRTVLSKQLGCSPRKLPAGMANK</sequence>
<dbReference type="OrthoDB" id="5863129at2759"/>
<gene>
    <name evidence="1" type="ORF">TELCIR_02976</name>
</gene>
<dbReference type="AlphaFoldDB" id="A0A2G9UXM9"/>
<accession>A0A2G9UXM9</accession>
<name>A0A2G9UXM9_TELCI</name>